<sequence length="341" mass="36519">MVAMASRRRAVTGSIEPQRLFGFSAWMALAALLLLTLLAASPERATAEPIPPPDEASRPTIGLALGSGGANGLAHIAMLQVFDELGIVPDRIAGTSIGAIIGGLYAAGLSADEILDLFDDVAGSPLDALTGLTSSDLNLVDLLQIGIGDGGLFSSMGFLRYLALHTEARDFSELRIPMQVVATDYWTGDSVVLEEGPLFPALEGSMAVPGLFAPVPHLDMLLIDGGTSNPLPFDLLQDEVDMVIAVDVSGNRDPFTGHSPGLTEMLLQSFKIMQQSIARQRLNHRPPDLYLKPESHGIRLLHFNRIHEILQQAEPTATELRQQLMTWQASHVISASPGYAD</sequence>
<evidence type="ECO:0000313" key="6">
    <source>
        <dbReference type="EMBL" id="MCE8047453.1"/>
    </source>
</evidence>
<evidence type="ECO:0000256" key="3">
    <source>
        <dbReference type="ARBA" id="ARBA00023098"/>
    </source>
</evidence>
<feature type="active site" description="Proton acceptor" evidence="4">
    <location>
        <position position="224"/>
    </location>
</feature>
<dbReference type="EMBL" id="JABFTS010000001">
    <property type="protein sequence ID" value="MCE8050436.1"/>
    <property type="molecule type" value="Genomic_DNA"/>
</dbReference>
<keyword evidence="8" id="KW-1185">Reference proteome</keyword>
<dbReference type="GO" id="GO:0016042">
    <property type="term" value="P:lipid catabolic process"/>
    <property type="evidence" value="ECO:0007669"/>
    <property type="project" value="UniProtKB-UniRule"/>
</dbReference>
<accession>A0AAW4YPG7</accession>
<dbReference type="Proteomes" id="UP001320154">
    <property type="component" value="Unassembled WGS sequence"/>
</dbReference>
<dbReference type="AlphaFoldDB" id="A0AAW4YPG7"/>
<comment type="caution">
    <text evidence="4">Lacks conserved residue(s) required for the propagation of feature annotation.</text>
</comment>
<evidence type="ECO:0000313" key="7">
    <source>
        <dbReference type="EMBL" id="MCE8050436.1"/>
    </source>
</evidence>
<name>A0AAW4YPG7_9GAMM</name>
<evidence type="ECO:0000256" key="1">
    <source>
        <dbReference type="ARBA" id="ARBA00022801"/>
    </source>
</evidence>
<dbReference type="Pfam" id="PF01734">
    <property type="entry name" value="Patatin"/>
    <property type="match status" value="1"/>
</dbReference>
<feature type="short sequence motif" description="DGA/G" evidence="4">
    <location>
        <begin position="224"/>
        <end position="226"/>
    </location>
</feature>
<keyword evidence="3 4" id="KW-0443">Lipid metabolism</keyword>
<feature type="active site" description="Nucleophile" evidence="4">
    <location>
        <position position="96"/>
    </location>
</feature>
<reference evidence="7 8" key="2">
    <citation type="journal article" date="2021" name="Front. Microbiol.">
        <title>Aerobic Denitrification and Heterotrophic Sulfur Oxidation in the Genus Halomonas Revealed by Six Novel Species Characterizations and Genome-Based Analysis.</title>
        <authorList>
            <person name="Wang L."/>
            <person name="Shao Z."/>
        </authorList>
    </citation>
    <scope>NUCLEOTIDE SEQUENCE</scope>
    <source>
        <strain evidence="6 8">MCCC 1A05748</strain>
        <strain evidence="7">MCCC 1A05776</strain>
    </source>
</reference>
<gene>
    <name evidence="6" type="ORF">HOP60_12015</name>
    <name evidence="7" type="ORF">HOP61_03900</name>
</gene>
<dbReference type="EMBL" id="JABFTQ010000007">
    <property type="protein sequence ID" value="MCE8047453.1"/>
    <property type="molecule type" value="Genomic_DNA"/>
</dbReference>
<dbReference type="RefSeq" id="WP_086511261.1">
    <property type="nucleotide sequence ID" value="NZ_JAAQTN010000010.1"/>
</dbReference>
<feature type="short sequence motif" description="GXSXG" evidence="4">
    <location>
        <begin position="94"/>
        <end position="98"/>
    </location>
</feature>
<dbReference type="CDD" id="cd07205">
    <property type="entry name" value="Pat_PNPLA6_PNPLA7_NTE1_like"/>
    <property type="match status" value="1"/>
</dbReference>
<protein>
    <submittedName>
        <fullName evidence="7">Patatin-like phospholipase family protein</fullName>
    </submittedName>
</protein>
<dbReference type="Gene3D" id="3.40.1090.10">
    <property type="entry name" value="Cytosolic phospholipase A2 catalytic domain"/>
    <property type="match status" value="2"/>
</dbReference>
<dbReference type="InterPro" id="IPR016035">
    <property type="entry name" value="Acyl_Trfase/lysoPLipase"/>
</dbReference>
<evidence type="ECO:0000259" key="5">
    <source>
        <dbReference type="PROSITE" id="PS51635"/>
    </source>
</evidence>
<dbReference type="Proteomes" id="UP001320178">
    <property type="component" value="Unassembled WGS sequence"/>
</dbReference>
<dbReference type="PANTHER" id="PTHR14226:SF76">
    <property type="entry name" value="NTE FAMILY PROTEIN RSSA"/>
    <property type="match status" value="1"/>
</dbReference>
<dbReference type="SUPFAM" id="SSF52151">
    <property type="entry name" value="FabD/lysophospholipase-like"/>
    <property type="match status" value="1"/>
</dbReference>
<proteinExistence type="predicted"/>
<reference evidence="7" key="1">
    <citation type="submission" date="2020-05" db="EMBL/GenBank/DDBJ databases">
        <authorList>
            <person name="Wang L."/>
            <person name="Shao Z."/>
        </authorList>
    </citation>
    <scope>NUCLEOTIDE SEQUENCE</scope>
    <source>
        <strain evidence="6">MCCC 1A05748</strain>
        <strain evidence="7">MCCC 1A05776</strain>
    </source>
</reference>
<evidence type="ECO:0000313" key="8">
    <source>
        <dbReference type="Proteomes" id="UP001320154"/>
    </source>
</evidence>
<comment type="caution">
    <text evidence="7">The sequence shown here is derived from an EMBL/GenBank/DDBJ whole genome shotgun (WGS) entry which is preliminary data.</text>
</comment>
<dbReference type="InterPro" id="IPR002641">
    <property type="entry name" value="PNPLA_dom"/>
</dbReference>
<dbReference type="GO" id="GO:0016787">
    <property type="term" value="F:hydrolase activity"/>
    <property type="evidence" value="ECO:0007669"/>
    <property type="project" value="UniProtKB-UniRule"/>
</dbReference>
<evidence type="ECO:0000313" key="9">
    <source>
        <dbReference type="Proteomes" id="UP001320178"/>
    </source>
</evidence>
<dbReference type="InterPro" id="IPR050301">
    <property type="entry name" value="NTE"/>
</dbReference>
<keyword evidence="2 4" id="KW-0442">Lipid degradation</keyword>
<evidence type="ECO:0000256" key="4">
    <source>
        <dbReference type="PROSITE-ProRule" id="PRU01161"/>
    </source>
</evidence>
<evidence type="ECO:0000256" key="2">
    <source>
        <dbReference type="ARBA" id="ARBA00022963"/>
    </source>
</evidence>
<dbReference type="PANTHER" id="PTHR14226">
    <property type="entry name" value="NEUROPATHY TARGET ESTERASE/SWISS CHEESE D.MELANOGASTER"/>
    <property type="match status" value="1"/>
</dbReference>
<feature type="domain" description="PNPLA" evidence="5">
    <location>
        <begin position="63"/>
        <end position="237"/>
    </location>
</feature>
<keyword evidence="1 4" id="KW-0378">Hydrolase</keyword>
<dbReference type="PROSITE" id="PS51635">
    <property type="entry name" value="PNPLA"/>
    <property type="match status" value="1"/>
</dbReference>
<organism evidence="7 9">
    <name type="scientific">Billgrantia desiderata</name>
    <dbReference type="NCBI Taxonomy" id="52021"/>
    <lineage>
        <taxon>Bacteria</taxon>
        <taxon>Pseudomonadati</taxon>
        <taxon>Pseudomonadota</taxon>
        <taxon>Gammaproteobacteria</taxon>
        <taxon>Oceanospirillales</taxon>
        <taxon>Halomonadaceae</taxon>
        <taxon>Billgrantia</taxon>
    </lineage>
</organism>